<organism evidence="1 2">
    <name type="scientific">Brasilonema bromeliae SPC951</name>
    <dbReference type="NCBI Taxonomy" id="385972"/>
    <lineage>
        <taxon>Bacteria</taxon>
        <taxon>Bacillati</taxon>
        <taxon>Cyanobacteriota</taxon>
        <taxon>Cyanophyceae</taxon>
        <taxon>Nostocales</taxon>
        <taxon>Scytonemataceae</taxon>
        <taxon>Brasilonema</taxon>
        <taxon>Bromeliae group (in: Brasilonema)</taxon>
    </lineage>
</organism>
<protein>
    <submittedName>
        <fullName evidence="1">Uncharacterized protein</fullName>
    </submittedName>
</protein>
<keyword evidence="2" id="KW-1185">Reference proteome</keyword>
<dbReference type="Proteomes" id="UP000718564">
    <property type="component" value="Unassembled WGS sequence"/>
</dbReference>
<reference evidence="1 2" key="1">
    <citation type="submission" date="2018-06" db="EMBL/GenBank/DDBJ databases">
        <title>Comparative genomics of Brasilonema spp. strains.</title>
        <authorList>
            <person name="Alvarenga D.O."/>
            <person name="Fiore M.F."/>
            <person name="Varani A.M."/>
        </authorList>
    </citation>
    <scope>NUCLEOTIDE SEQUENCE [LARGE SCALE GENOMIC DNA]</scope>
    <source>
        <strain evidence="1 2">SPC951</strain>
    </source>
</reference>
<proteinExistence type="predicted"/>
<accession>A0ABX1PB10</accession>
<dbReference type="EMBL" id="QMEB01000172">
    <property type="protein sequence ID" value="NMG21561.1"/>
    <property type="molecule type" value="Genomic_DNA"/>
</dbReference>
<comment type="caution">
    <text evidence="1">The sequence shown here is derived from an EMBL/GenBank/DDBJ whole genome shotgun (WGS) entry which is preliminary data.</text>
</comment>
<evidence type="ECO:0000313" key="1">
    <source>
        <dbReference type="EMBL" id="NMG21561.1"/>
    </source>
</evidence>
<dbReference type="RefSeq" id="WP_169156793.1">
    <property type="nucleotide sequence ID" value="NZ_CAWPJE010000166.1"/>
</dbReference>
<gene>
    <name evidence="1" type="ORF">DP116_19740</name>
</gene>
<sequence length="60" mass="6949">MKENFEGIDDTQVKSSLQVESEKPDVVVQTDKSFLVREIEHSNKEQIRPIDLSKLEAFNE</sequence>
<name>A0ABX1PB10_9CYAN</name>
<evidence type="ECO:0000313" key="2">
    <source>
        <dbReference type="Proteomes" id="UP000718564"/>
    </source>
</evidence>